<keyword evidence="9" id="KW-1185">Reference proteome</keyword>
<evidence type="ECO:0000256" key="1">
    <source>
        <dbReference type="ARBA" id="ARBA00004606"/>
    </source>
</evidence>
<dbReference type="GO" id="GO:1990573">
    <property type="term" value="P:potassium ion import across plasma membrane"/>
    <property type="evidence" value="ECO:0007669"/>
    <property type="project" value="TreeGrafter"/>
</dbReference>
<keyword evidence="3 7" id="KW-0812">Transmembrane</keyword>
<dbReference type="InterPro" id="IPR038702">
    <property type="entry name" value="Na/K_ATPase_sub_beta_sf"/>
</dbReference>
<evidence type="ECO:0000313" key="9">
    <source>
        <dbReference type="Proteomes" id="UP001233172"/>
    </source>
</evidence>
<dbReference type="AlphaFoldDB" id="A0AAD8AUN6"/>
<keyword evidence="5 7" id="KW-1133">Transmembrane helix</keyword>
<evidence type="ECO:0000256" key="2">
    <source>
        <dbReference type="ARBA" id="ARBA00005876"/>
    </source>
</evidence>
<keyword evidence="4" id="KW-0735">Signal-anchor</keyword>
<dbReference type="GO" id="GO:0006883">
    <property type="term" value="P:intracellular sodium ion homeostasis"/>
    <property type="evidence" value="ECO:0007669"/>
    <property type="project" value="TreeGrafter"/>
</dbReference>
<dbReference type="GO" id="GO:0001671">
    <property type="term" value="F:ATPase activator activity"/>
    <property type="evidence" value="ECO:0007669"/>
    <property type="project" value="TreeGrafter"/>
</dbReference>
<comment type="caution">
    <text evidence="8">The sequence shown here is derived from an EMBL/GenBank/DDBJ whole genome shotgun (WGS) entry which is preliminary data.</text>
</comment>
<comment type="similarity">
    <text evidence="2">Belongs to the X(+)/potassium ATPases subunit beta family.</text>
</comment>
<evidence type="ECO:0000256" key="3">
    <source>
        <dbReference type="ARBA" id="ARBA00022692"/>
    </source>
</evidence>
<reference evidence="8" key="2">
    <citation type="submission" date="2023-04" db="EMBL/GenBank/DDBJ databases">
        <authorList>
            <person name="Bu L."/>
            <person name="Lu L."/>
            <person name="Laidemitt M.R."/>
            <person name="Zhang S.M."/>
            <person name="Mutuku M."/>
            <person name="Mkoji G."/>
            <person name="Steinauer M."/>
            <person name="Loker E.S."/>
        </authorList>
    </citation>
    <scope>NUCLEOTIDE SEQUENCE</scope>
    <source>
        <strain evidence="8">KasaAsao</strain>
        <tissue evidence="8">Whole Snail</tissue>
    </source>
</reference>
<dbReference type="PANTHER" id="PTHR11523">
    <property type="entry name" value="SODIUM/POTASSIUM-DEPENDENT ATPASE BETA SUBUNIT"/>
    <property type="match status" value="1"/>
</dbReference>
<evidence type="ECO:0000256" key="6">
    <source>
        <dbReference type="ARBA" id="ARBA00023136"/>
    </source>
</evidence>
<evidence type="ECO:0000256" key="7">
    <source>
        <dbReference type="SAM" id="Phobius"/>
    </source>
</evidence>
<dbReference type="GO" id="GO:0005890">
    <property type="term" value="C:sodium:potassium-exchanging ATPase complex"/>
    <property type="evidence" value="ECO:0007669"/>
    <property type="project" value="InterPro"/>
</dbReference>
<organism evidence="8 9">
    <name type="scientific">Biomphalaria pfeifferi</name>
    <name type="common">Bloodfluke planorb</name>
    <name type="synonym">Freshwater snail</name>
    <dbReference type="NCBI Taxonomy" id="112525"/>
    <lineage>
        <taxon>Eukaryota</taxon>
        <taxon>Metazoa</taxon>
        <taxon>Spiralia</taxon>
        <taxon>Lophotrochozoa</taxon>
        <taxon>Mollusca</taxon>
        <taxon>Gastropoda</taxon>
        <taxon>Heterobranchia</taxon>
        <taxon>Euthyneura</taxon>
        <taxon>Panpulmonata</taxon>
        <taxon>Hygrophila</taxon>
        <taxon>Lymnaeoidea</taxon>
        <taxon>Planorbidae</taxon>
        <taxon>Biomphalaria</taxon>
    </lineage>
</organism>
<dbReference type="GO" id="GO:0030007">
    <property type="term" value="P:intracellular potassium ion homeostasis"/>
    <property type="evidence" value="ECO:0007669"/>
    <property type="project" value="TreeGrafter"/>
</dbReference>
<dbReference type="Pfam" id="PF00287">
    <property type="entry name" value="Na_K-ATPase"/>
    <property type="match status" value="1"/>
</dbReference>
<evidence type="ECO:0000256" key="5">
    <source>
        <dbReference type="ARBA" id="ARBA00022989"/>
    </source>
</evidence>
<dbReference type="Proteomes" id="UP001233172">
    <property type="component" value="Unassembled WGS sequence"/>
</dbReference>
<dbReference type="EMBL" id="JASAOG010000232">
    <property type="protein sequence ID" value="KAK0042779.1"/>
    <property type="molecule type" value="Genomic_DNA"/>
</dbReference>
<feature type="transmembrane region" description="Helical" evidence="7">
    <location>
        <begin position="72"/>
        <end position="99"/>
    </location>
</feature>
<gene>
    <name evidence="8" type="ORF">Bpfe_027768</name>
</gene>
<accession>A0AAD8AUN6</accession>
<evidence type="ECO:0000256" key="4">
    <source>
        <dbReference type="ARBA" id="ARBA00022968"/>
    </source>
</evidence>
<protein>
    <submittedName>
        <fullName evidence="8">Sodium/potassium-transporting ATPase subunit beta-2</fullName>
    </submittedName>
</protein>
<proteinExistence type="inferred from homology"/>
<keyword evidence="6 7" id="KW-0472">Membrane</keyword>
<comment type="subcellular location">
    <subcellularLocation>
        <location evidence="1">Membrane</location>
        <topology evidence="1">Single-pass type II membrane protein</topology>
    </subcellularLocation>
</comment>
<sequence>MENGSYDTYNMSSRKTASLASGYTTASSAMYQSTLLSQGIVTETLGDRFHQTKLWLRNPEDGTMMGRTPRDWLIYICSVLLFLIGLIGVSVGFCASFYWAINWNKPTLQGASSILQIPGMGFRPQPDTKSTLIQCFKGVIETYYHIIDHIEAYAQYYENELQVGDRYMDCSEIRARRTEDLDKVCTFDPIVWGQLCVKQQNFGYDDGQPCVLLKLNKVFDWVPEEYTNETVPDVISDDWDPDDPWWIHVRCDGDDDSTRENMGDLLYFPEKGFPFKYFPFRNQQGYRSPLVFVRFDNPRPGIILFITCRAYARNIVHDRTEKMGQVSFELIVD</sequence>
<reference evidence="8" key="1">
    <citation type="journal article" date="2023" name="PLoS Negl. Trop. Dis.">
        <title>A genome sequence for Biomphalaria pfeifferi, the major vector snail for the human-infecting parasite Schistosoma mansoni.</title>
        <authorList>
            <person name="Bu L."/>
            <person name="Lu L."/>
            <person name="Laidemitt M.R."/>
            <person name="Zhang S.M."/>
            <person name="Mutuku M."/>
            <person name="Mkoji G."/>
            <person name="Steinauer M."/>
            <person name="Loker E.S."/>
        </authorList>
    </citation>
    <scope>NUCLEOTIDE SEQUENCE</scope>
    <source>
        <strain evidence="8">KasaAsao</strain>
    </source>
</reference>
<dbReference type="GO" id="GO:0036376">
    <property type="term" value="P:sodium ion export across plasma membrane"/>
    <property type="evidence" value="ECO:0007669"/>
    <property type="project" value="TreeGrafter"/>
</dbReference>
<dbReference type="PANTHER" id="PTHR11523:SF28">
    <property type="entry name" value="NA_K-ATPASE BETA SUBUNIT ISOFORM 4-RELATED"/>
    <property type="match status" value="1"/>
</dbReference>
<evidence type="ECO:0000313" key="8">
    <source>
        <dbReference type="EMBL" id="KAK0042779.1"/>
    </source>
</evidence>
<name>A0AAD8AUN6_BIOPF</name>
<dbReference type="InterPro" id="IPR000402">
    <property type="entry name" value="Na/K_ATPase_sub_beta"/>
</dbReference>
<dbReference type="Gene3D" id="2.60.40.1660">
    <property type="entry name" value="Na, k-atpase alpha subunit"/>
    <property type="match status" value="1"/>
</dbReference>